<protein>
    <submittedName>
        <fullName evidence="3">Uncharacterized protein</fullName>
    </submittedName>
</protein>
<dbReference type="AlphaFoldDB" id="A0AAD5EGU7"/>
<reference evidence="3" key="1">
    <citation type="submission" date="2021-06" db="EMBL/GenBank/DDBJ databases">
        <authorList>
            <consortium name="DOE Joint Genome Institute"/>
            <person name="Mondo S.J."/>
            <person name="Amses K.R."/>
            <person name="Simmons D.R."/>
            <person name="Longcore J.E."/>
            <person name="Seto K."/>
            <person name="Alves G.H."/>
            <person name="Bonds A.E."/>
            <person name="Quandt C.A."/>
            <person name="Davis W.J."/>
            <person name="Chang Y."/>
            <person name="Letcher P.M."/>
            <person name="Powell M.J."/>
            <person name="Kuo A."/>
            <person name="Labutti K."/>
            <person name="Pangilinan J."/>
            <person name="Andreopoulos W."/>
            <person name="Tritt A."/>
            <person name="Riley R."/>
            <person name="Hundley H."/>
            <person name="Johnson J."/>
            <person name="Lipzen A."/>
            <person name="Barry K."/>
            <person name="Berbee M.L."/>
            <person name="Buchler N.E."/>
            <person name="Grigoriev I.V."/>
            <person name="Spatafora J.W."/>
            <person name="Stajich J.E."/>
            <person name="James T.Y."/>
        </authorList>
    </citation>
    <scope>NUCLEOTIDE SEQUENCE</scope>
    <source>
        <strain evidence="3">AG</strain>
    </source>
</reference>
<comment type="caution">
    <text evidence="3">The sequence shown here is derived from an EMBL/GenBank/DDBJ whole genome shotgun (WGS) entry which is preliminary data.</text>
</comment>
<dbReference type="EMBL" id="MU620898">
    <property type="protein sequence ID" value="KAI8582964.1"/>
    <property type="molecule type" value="Genomic_DNA"/>
</dbReference>
<keyword evidence="2" id="KW-1133">Transmembrane helix</keyword>
<keyword evidence="2" id="KW-0472">Membrane</keyword>
<evidence type="ECO:0000313" key="4">
    <source>
        <dbReference type="Proteomes" id="UP001206595"/>
    </source>
</evidence>
<evidence type="ECO:0000256" key="1">
    <source>
        <dbReference type="SAM" id="MobiDB-lite"/>
    </source>
</evidence>
<keyword evidence="2" id="KW-0812">Transmembrane</keyword>
<dbReference type="GeneID" id="75911771"/>
<dbReference type="Proteomes" id="UP001206595">
    <property type="component" value="Unassembled WGS sequence"/>
</dbReference>
<feature type="region of interest" description="Disordered" evidence="1">
    <location>
        <begin position="35"/>
        <end position="55"/>
    </location>
</feature>
<name>A0AAD5EGU7_UMBRA</name>
<dbReference type="RefSeq" id="XP_051447968.1">
    <property type="nucleotide sequence ID" value="XM_051586423.1"/>
</dbReference>
<evidence type="ECO:0000256" key="2">
    <source>
        <dbReference type="SAM" id="Phobius"/>
    </source>
</evidence>
<organism evidence="3 4">
    <name type="scientific">Umbelopsis ramanniana AG</name>
    <dbReference type="NCBI Taxonomy" id="1314678"/>
    <lineage>
        <taxon>Eukaryota</taxon>
        <taxon>Fungi</taxon>
        <taxon>Fungi incertae sedis</taxon>
        <taxon>Mucoromycota</taxon>
        <taxon>Mucoromycotina</taxon>
        <taxon>Umbelopsidomycetes</taxon>
        <taxon>Umbelopsidales</taxon>
        <taxon>Umbelopsidaceae</taxon>
        <taxon>Umbelopsis</taxon>
    </lineage>
</organism>
<sequence length="55" mass="6345">MGRWLVYVHTFRIFPLISSITGYMALRHSFSSIRKSHAAGRSNSKRSPYTVCKLE</sequence>
<reference evidence="3" key="2">
    <citation type="journal article" date="2022" name="Proc. Natl. Acad. Sci. U.S.A.">
        <title>Diploid-dominant life cycles characterize the early evolution of Fungi.</title>
        <authorList>
            <person name="Amses K.R."/>
            <person name="Simmons D.R."/>
            <person name="Longcore J.E."/>
            <person name="Mondo S.J."/>
            <person name="Seto K."/>
            <person name="Jeronimo G.H."/>
            <person name="Bonds A.E."/>
            <person name="Quandt C.A."/>
            <person name="Davis W.J."/>
            <person name="Chang Y."/>
            <person name="Federici B.A."/>
            <person name="Kuo A."/>
            <person name="LaButti K."/>
            <person name="Pangilinan J."/>
            <person name="Andreopoulos W."/>
            <person name="Tritt A."/>
            <person name="Riley R."/>
            <person name="Hundley H."/>
            <person name="Johnson J."/>
            <person name="Lipzen A."/>
            <person name="Barry K."/>
            <person name="Lang B.F."/>
            <person name="Cuomo C.A."/>
            <person name="Buchler N.E."/>
            <person name="Grigoriev I.V."/>
            <person name="Spatafora J.W."/>
            <person name="Stajich J.E."/>
            <person name="James T.Y."/>
        </authorList>
    </citation>
    <scope>NUCLEOTIDE SEQUENCE</scope>
    <source>
        <strain evidence="3">AG</strain>
    </source>
</reference>
<keyword evidence="4" id="KW-1185">Reference proteome</keyword>
<gene>
    <name evidence="3" type="ORF">K450DRAFT_225672</name>
</gene>
<feature type="transmembrane region" description="Helical" evidence="2">
    <location>
        <begin position="6"/>
        <end position="26"/>
    </location>
</feature>
<accession>A0AAD5EGU7</accession>
<evidence type="ECO:0000313" key="3">
    <source>
        <dbReference type="EMBL" id="KAI8582964.1"/>
    </source>
</evidence>
<proteinExistence type="predicted"/>